<feature type="compositionally biased region" description="Basic residues" evidence="1">
    <location>
        <begin position="194"/>
        <end position="206"/>
    </location>
</feature>
<feature type="compositionally biased region" description="Basic residues" evidence="1">
    <location>
        <begin position="1"/>
        <end position="11"/>
    </location>
</feature>
<feature type="compositionally biased region" description="Basic and acidic residues" evidence="1">
    <location>
        <begin position="212"/>
        <end position="225"/>
    </location>
</feature>
<dbReference type="EMBL" id="CADCWE010000225">
    <property type="protein sequence ID" value="CAA9557555.1"/>
    <property type="molecule type" value="Genomic_DNA"/>
</dbReference>
<feature type="compositionally biased region" description="Basic residues" evidence="1">
    <location>
        <begin position="82"/>
        <end position="98"/>
    </location>
</feature>
<feature type="compositionally biased region" description="Basic residues" evidence="1">
    <location>
        <begin position="31"/>
        <end position="42"/>
    </location>
</feature>
<feature type="region of interest" description="Disordered" evidence="1">
    <location>
        <begin position="1"/>
        <end position="248"/>
    </location>
</feature>
<evidence type="ECO:0000256" key="1">
    <source>
        <dbReference type="SAM" id="MobiDB-lite"/>
    </source>
</evidence>
<proteinExistence type="predicted"/>
<evidence type="ECO:0000313" key="2">
    <source>
        <dbReference type="EMBL" id="CAA9557555.1"/>
    </source>
</evidence>
<reference evidence="2" key="1">
    <citation type="submission" date="2020-02" db="EMBL/GenBank/DDBJ databases">
        <authorList>
            <person name="Meier V. D."/>
        </authorList>
    </citation>
    <scope>NUCLEOTIDE SEQUENCE</scope>
    <source>
        <strain evidence="2">AVDCRST_MAG73</strain>
    </source>
</reference>
<protein>
    <submittedName>
        <fullName evidence="2">Phosphate regulon transcriptional regulatory protein PhoB (SphR)</fullName>
    </submittedName>
</protein>
<sequence>GTHPGRRRRDRPQRPDHPPTAPGGPRGLPGVRRRGGGQRRRVGGAGSGGAGLDAAQARRPGGLPQAARALGDPDPNADRAGRGSRHRARARGRRRRLPHQAVPDARAAGPRPRDPAPQRPHRSRARKGRRRRRRGLRYGACRFDRRQHRDANRDHWRRGAGSDPEGVRPAGALPPQPRARLQPRLPAGAGLGRRLLRDRPHGRHPRPATAQKDGRRGGVDPHCLGDRLQISAPSPTRRDPTSGQRDPV</sequence>
<feature type="compositionally biased region" description="Basic residues" evidence="1">
    <location>
        <begin position="119"/>
        <end position="136"/>
    </location>
</feature>
<dbReference type="AlphaFoldDB" id="A0A6J4US40"/>
<gene>
    <name evidence="2" type="ORF">AVDCRST_MAG73-3429</name>
</gene>
<feature type="compositionally biased region" description="Basic and acidic residues" evidence="1">
    <location>
        <begin position="142"/>
        <end position="154"/>
    </location>
</feature>
<accession>A0A6J4US40</accession>
<organism evidence="2">
    <name type="scientific">uncultured Thermomicrobiales bacterium</name>
    <dbReference type="NCBI Taxonomy" id="1645740"/>
    <lineage>
        <taxon>Bacteria</taxon>
        <taxon>Pseudomonadati</taxon>
        <taxon>Thermomicrobiota</taxon>
        <taxon>Thermomicrobia</taxon>
        <taxon>Thermomicrobiales</taxon>
        <taxon>environmental samples</taxon>
    </lineage>
</organism>
<name>A0A6J4US40_9BACT</name>
<feature type="compositionally biased region" description="Low complexity" evidence="1">
    <location>
        <begin position="178"/>
        <end position="188"/>
    </location>
</feature>
<feature type="non-terminal residue" evidence="2">
    <location>
        <position position="1"/>
    </location>
</feature>
<feature type="compositionally biased region" description="Low complexity" evidence="1">
    <location>
        <begin position="101"/>
        <end position="110"/>
    </location>
</feature>
<feature type="non-terminal residue" evidence="2">
    <location>
        <position position="248"/>
    </location>
</feature>